<name>A0A3P1CPV2_9BACT</name>
<keyword evidence="2" id="KW-1185">Reference proteome</keyword>
<proteinExistence type="predicted"/>
<dbReference type="RefSeq" id="WP_124906945.1">
    <property type="nucleotide sequence ID" value="NZ_RQJP01000002.1"/>
</dbReference>
<dbReference type="Gene3D" id="3.30.70.100">
    <property type="match status" value="1"/>
</dbReference>
<comment type="caution">
    <text evidence="1">The sequence shown here is derived from an EMBL/GenBank/DDBJ whole genome shotgun (WGS) entry which is preliminary data.</text>
</comment>
<dbReference type="Proteomes" id="UP000274271">
    <property type="component" value="Unassembled WGS sequence"/>
</dbReference>
<protein>
    <submittedName>
        <fullName evidence="1">DUF1330 domain-containing protein</fullName>
    </submittedName>
</protein>
<organism evidence="1 2">
    <name type="scientific">Larkinella knui</name>
    <dbReference type="NCBI Taxonomy" id="2025310"/>
    <lineage>
        <taxon>Bacteria</taxon>
        <taxon>Pseudomonadati</taxon>
        <taxon>Bacteroidota</taxon>
        <taxon>Cytophagia</taxon>
        <taxon>Cytophagales</taxon>
        <taxon>Spirosomataceae</taxon>
        <taxon>Larkinella</taxon>
    </lineage>
</organism>
<dbReference type="EMBL" id="RQJP01000002">
    <property type="protein sequence ID" value="RRB15341.1"/>
    <property type="molecule type" value="Genomic_DNA"/>
</dbReference>
<dbReference type="OrthoDB" id="675824at2"/>
<evidence type="ECO:0000313" key="1">
    <source>
        <dbReference type="EMBL" id="RRB15341.1"/>
    </source>
</evidence>
<dbReference type="SUPFAM" id="SSF54909">
    <property type="entry name" value="Dimeric alpha+beta barrel"/>
    <property type="match status" value="1"/>
</dbReference>
<reference evidence="1 2" key="1">
    <citation type="submission" date="2018-11" db="EMBL/GenBank/DDBJ databases">
        <authorList>
            <person name="Zhou Z."/>
            <person name="Wang G."/>
        </authorList>
    </citation>
    <scope>NUCLEOTIDE SEQUENCE [LARGE SCALE GENOMIC DNA]</scope>
    <source>
        <strain evidence="1 2">KCTC42998</strain>
    </source>
</reference>
<accession>A0A3P1CPV2</accession>
<dbReference type="AlphaFoldDB" id="A0A3P1CPV2"/>
<evidence type="ECO:0000313" key="2">
    <source>
        <dbReference type="Proteomes" id="UP000274271"/>
    </source>
</evidence>
<sequence length="100" mass="11716">MLYYTQVVFVKQGQEDAFHAFEDQVLPLLQQYRGELIYRVRPAESSVITTTMGLPYEIHLVTFPTRADFEAYRDDPQRRQYMGLKDQSIERVILIEGTAL</sequence>
<dbReference type="InterPro" id="IPR011008">
    <property type="entry name" value="Dimeric_a/b-barrel"/>
</dbReference>
<gene>
    <name evidence="1" type="ORF">EHT87_12455</name>
</gene>